<proteinExistence type="predicted"/>
<name>A0A836FFR0_9HYME</name>
<comment type="caution">
    <text evidence="1">The sequence shown here is derived from an EMBL/GenBank/DDBJ whole genome shotgun (WGS) entry which is preliminary data.</text>
</comment>
<dbReference type="Gene3D" id="2.40.150.20">
    <property type="entry name" value="Ribosomal protein L14"/>
    <property type="match status" value="1"/>
</dbReference>
<keyword evidence="2" id="KW-1185">Reference proteome</keyword>
<evidence type="ECO:0000313" key="1">
    <source>
        <dbReference type="EMBL" id="KAG5346354.1"/>
    </source>
</evidence>
<dbReference type="Proteomes" id="UP000669903">
    <property type="component" value="Unassembled WGS sequence"/>
</dbReference>
<dbReference type="EMBL" id="JAANIC010001616">
    <property type="protein sequence ID" value="KAG5346354.1"/>
    <property type="molecule type" value="Genomic_DNA"/>
</dbReference>
<protein>
    <submittedName>
        <fullName evidence="1">RM14 protein</fullName>
    </submittedName>
</protein>
<accession>A0A836FFR0</accession>
<organism evidence="1 2">
    <name type="scientific">Acromyrmex charruanus</name>
    <dbReference type="NCBI Taxonomy" id="2715315"/>
    <lineage>
        <taxon>Eukaryota</taxon>
        <taxon>Metazoa</taxon>
        <taxon>Ecdysozoa</taxon>
        <taxon>Arthropoda</taxon>
        <taxon>Hexapoda</taxon>
        <taxon>Insecta</taxon>
        <taxon>Pterygota</taxon>
        <taxon>Neoptera</taxon>
        <taxon>Endopterygota</taxon>
        <taxon>Hymenoptera</taxon>
        <taxon>Apocrita</taxon>
        <taxon>Aculeata</taxon>
        <taxon>Formicoidea</taxon>
        <taxon>Formicidae</taxon>
        <taxon>Myrmicinae</taxon>
        <taxon>Acromyrmex</taxon>
    </lineage>
</organism>
<feature type="non-terminal residue" evidence="1">
    <location>
        <position position="1"/>
    </location>
</feature>
<dbReference type="GO" id="GO:0006412">
    <property type="term" value="P:translation"/>
    <property type="evidence" value="ECO:0007669"/>
    <property type="project" value="InterPro"/>
</dbReference>
<dbReference type="InterPro" id="IPR036853">
    <property type="entry name" value="Ribosomal_uL14_sf"/>
</dbReference>
<dbReference type="SUPFAM" id="SSF50193">
    <property type="entry name" value="Ribosomal protein L14"/>
    <property type="match status" value="1"/>
</dbReference>
<dbReference type="GO" id="GO:0005840">
    <property type="term" value="C:ribosome"/>
    <property type="evidence" value="ECO:0007669"/>
    <property type="project" value="InterPro"/>
</dbReference>
<reference evidence="1" key="1">
    <citation type="submission" date="2020-03" db="EMBL/GenBank/DDBJ databases">
        <title>Relaxed selection underlies rapid genomic changes in the transitions from sociality to social parasitism in ants.</title>
        <authorList>
            <person name="Bi X."/>
        </authorList>
    </citation>
    <scope>NUCLEOTIDE SEQUENCE</scope>
    <source>
        <strain evidence="1">BGI-DK2014a</strain>
        <tissue evidence="1">Whole body</tissue>
    </source>
</reference>
<evidence type="ECO:0000313" key="2">
    <source>
        <dbReference type="Proteomes" id="UP000669903"/>
    </source>
</evidence>
<dbReference type="GO" id="GO:0003735">
    <property type="term" value="F:structural constituent of ribosome"/>
    <property type="evidence" value="ECO:0007669"/>
    <property type="project" value="InterPro"/>
</dbReference>
<gene>
    <name evidence="1" type="primary">Mrpl14_0</name>
    <name evidence="1" type="ORF">G6Z76_0012832</name>
</gene>
<dbReference type="AlphaFoldDB" id="A0A836FFR0"/>
<sequence>IMKRKRGILVGLKQQQVLKVPKFDSNNLIFIDDNRIAVGTRIRYKIPIPHIFRKKRLTAKEQIILN</sequence>
<feature type="non-terminal residue" evidence="1">
    <location>
        <position position="66"/>
    </location>
</feature>